<dbReference type="SMART" id="SM00283">
    <property type="entry name" value="MA"/>
    <property type="match status" value="1"/>
</dbReference>
<dbReference type="PANTHER" id="PTHR32089">
    <property type="entry name" value="METHYL-ACCEPTING CHEMOTAXIS PROTEIN MCPB"/>
    <property type="match status" value="1"/>
</dbReference>
<dbReference type="STRING" id="1794912.AXX12_02210"/>
<organism evidence="5 6">
    <name type="scientific">Anaerosporomusa subterranea</name>
    <dbReference type="NCBI Taxonomy" id="1794912"/>
    <lineage>
        <taxon>Bacteria</taxon>
        <taxon>Bacillati</taxon>
        <taxon>Bacillota</taxon>
        <taxon>Negativicutes</taxon>
        <taxon>Acetonemataceae</taxon>
        <taxon>Anaerosporomusa</taxon>
    </lineage>
</organism>
<accession>A0A154BSV0</accession>
<evidence type="ECO:0000259" key="4">
    <source>
        <dbReference type="PROSITE" id="PS50111"/>
    </source>
</evidence>
<dbReference type="SUPFAM" id="SSF103190">
    <property type="entry name" value="Sensory domain-like"/>
    <property type="match status" value="1"/>
</dbReference>
<feature type="domain" description="Methyl-accepting transducer" evidence="4">
    <location>
        <begin position="104"/>
        <end position="278"/>
    </location>
</feature>
<dbReference type="GO" id="GO:0004888">
    <property type="term" value="F:transmembrane signaling receptor activity"/>
    <property type="evidence" value="ECO:0007669"/>
    <property type="project" value="InterPro"/>
</dbReference>
<keyword evidence="6" id="KW-1185">Reference proteome</keyword>
<protein>
    <submittedName>
        <fullName evidence="5">Chemotaxis protein</fullName>
    </submittedName>
</protein>
<dbReference type="InterPro" id="IPR004090">
    <property type="entry name" value="Chemotax_Me-accpt_rcpt"/>
</dbReference>
<dbReference type="GO" id="GO:0007165">
    <property type="term" value="P:signal transduction"/>
    <property type="evidence" value="ECO:0007669"/>
    <property type="project" value="UniProtKB-KW"/>
</dbReference>
<dbReference type="GO" id="GO:0006935">
    <property type="term" value="P:chemotaxis"/>
    <property type="evidence" value="ECO:0007669"/>
    <property type="project" value="InterPro"/>
</dbReference>
<dbReference type="Gene3D" id="1.10.287.950">
    <property type="entry name" value="Methyl-accepting chemotaxis protein"/>
    <property type="match status" value="1"/>
</dbReference>
<dbReference type="GO" id="GO:0016020">
    <property type="term" value="C:membrane"/>
    <property type="evidence" value="ECO:0007669"/>
    <property type="project" value="InterPro"/>
</dbReference>
<evidence type="ECO:0000256" key="3">
    <source>
        <dbReference type="PROSITE-ProRule" id="PRU00284"/>
    </source>
</evidence>
<comment type="similarity">
    <text evidence="2">Belongs to the methyl-accepting chemotaxis (MCP) protein family.</text>
</comment>
<evidence type="ECO:0000313" key="5">
    <source>
        <dbReference type="EMBL" id="KYZ76977.1"/>
    </source>
</evidence>
<dbReference type="SUPFAM" id="SSF58104">
    <property type="entry name" value="Methyl-accepting chemotaxis protein (MCP) signaling domain"/>
    <property type="match status" value="1"/>
</dbReference>
<dbReference type="InterPro" id="IPR004089">
    <property type="entry name" value="MCPsignal_dom"/>
</dbReference>
<gene>
    <name evidence="5" type="ORF">AXX12_02210</name>
</gene>
<dbReference type="EMBL" id="LSGP01000013">
    <property type="protein sequence ID" value="KYZ76977.1"/>
    <property type="molecule type" value="Genomic_DNA"/>
</dbReference>
<reference evidence="5 6" key="1">
    <citation type="submission" date="2016-02" db="EMBL/GenBank/DDBJ databases">
        <title>Anaerosporomusa subterraneum gen. nov., sp. nov., a spore-forming obligate anaerobe isolated from saprolite.</title>
        <authorList>
            <person name="Choi J.K."/>
            <person name="Shah M."/>
            <person name="Yee N."/>
        </authorList>
    </citation>
    <scope>NUCLEOTIDE SEQUENCE [LARGE SCALE GENOMIC DNA]</scope>
    <source>
        <strain evidence="5 6">RU4</strain>
    </source>
</reference>
<evidence type="ECO:0000256" key="2">
    <source>
        <dbReference type="ARBA" id="ARBA00029447"/>
    </source>
</evidence>
<dbReference type="PRINTS" id="PR00260">
    <property type="entry name" value="CHEMTRNSDUCR"/>
</dbReference>
<dbReference type="PROSITE" id="PS50111">
    <property type="entry name" value="CHEMOTAXIS_TRANSDUC_2"/>
    <property type="match status" value="1"/>
</dbReference>
<evidence type="ECO:0000313" key="6">
    <source>
        <dbReference type="Proteomes" id="UP000076268"/>
    </source>
</evidence>
<evidence type="ECO:0000256" key="1">
    <source>
        <dbReference type="ARBA" id="ARBA00023224"/>
    </source>
</evidence>
<keyword evidence="1 3" id="KW-0807">Transducer</keyword>
<sequence>MSSGNPVLDSFLLTMPVIAKVLNDNIGIAVTDREKYLLYQPSRSLDLKISSGTPLKPGTAVSRAIEEKRRIVVRGDKNTFGLPYIAMAYPIFDTDNRVVGGAVIIESTEQQDGMKTTASKLNDMISSLASSSEEVSAQTEEIAAVTSELTNTAQILQSRARNTDQALSLIRNIAGQTNLLGLNAAIEAARVGDHGRGFGVVAEEIRKLATISADAVKSIAEISSAIQNDTDSTYQQLKQVSASVSQISEAITHVAATIQETSGVVQSIDNMADKLTQN</sequence>
<dbReference type="Proteomes" id="UP000076268">
    <property type="component" value="Unassembled WGS sequence"/>
</dbReference>
<name>A0A154BSV0_ANASB</name>
<dbReference type="Pfam" id="PF00015">
    <property type="entry name" value="MCPsignal"/>
    <property type="match status" value="1"/>
</dbReference>
<comment type="caution">
    <text evidence="5">The sequence shown here is derived from an EMBL/GenBank/DDBJ whole genome shotgun (WGS) entry which is preliminary data.</text>
</comment>
<proteinExistence type="inferred from homology"/>
<dbReference type="RefSeq" id="WP_066238460.1">
    <property type="nucleotide sequence ID" value="NZ_LSGP01000013.1"/>
</dbReference>
<dbReference type="InterPro" id="IPR029151">
    <property type="entry name" value="Sensor-like_sf"/>
</dbReference>
<dbReference type="PANTHER" id="PTHR32089:SF112">
    <property type="entry name" value="LYSOZYME-LIKE PROTEIN-RELATED"/>
    <property type="match status" value="1"/>
</dbReference>
<dbReference type="AlphaFoldDB" id="A0A154BSV0"/>